<dbReference type="GeneID" id="111104592"/>
<proteinExistence type="predicted"/>
<evidence type="ECO:0000313" key="2">
    <source>
        <dbReference type="Proteomes" id="UP000694844"/>
    </source>
</evidence>
<feature type="signal peptide" evidence="1">
    <location>
        <begin position="1"/>
        <end position="22"/>
    </location>
</feature>
<dbReference type="Proteomes" id="UP000694844">
    <property type="component" value="Chromosome 7"/>
</dbReference>
<sequence length="138" mass="14392">MAAGTTAGLLLVGALCVQYAFAQSPHVCAHEDMCTVDKECGQGRSCVDYGDHKCCSDATNETQVHVCAPSDTCTKDSECKHGSTCVNYGDHHCCTLSSPSAHTCPHDMCTSNADCGGHGQYCKTYGDHGCCEGGHGGH</sequence>
<accession>A0A8B8ATB1</accession>
<gene>
    <name evidence="3" type="primary">LOC111104592</name>
</gene>
<keyword evidence="1" id="KW-0732">Signal</keyword>
<evidence type="ECO:0000256" key="1">
    <source>
        <dbReference type="SAM" id="SignalP"/>
    </source>
</evidence>
<dbReference type="AlphaFoldDB" id="A0A8B8ATB1"/>
<evidence type="ECO:0000313" key="3">
    <source>
        <dbReference type="RefSeq" id="XP_022294321.1"/>
    </source>
</evidence>
<dbReference type="KEGG" id="cvn:111104592"/>
<protein>
    <submittedName>
        <fullName evidence="3">Sushi, nidogen and EGF-like domain-containing protein 1</fullName>
    </submittedName>
</protein>
<dbReference type="OrthoDB" id="6141451at2759"/>
<feature type="chain" id="PRO_5034221992" evidence="1">
    <location>
        <begin position="23"/>
        <end position="138"/>
    </location>
</feature>
<organism evidence="2 3">
    <name type="scientific">Crassostrea virginica</name>
    <name type="common">Eastern oyster</name>
    <dbReference type="NCBI Taxonomy" id="6565"/>
    <lineage>
        <taxon>Eukaryota</taxon>
        <taxon>Metazoa</taxon>
        <taxon>Spiralia</taxon>
        <taxon>Lophotrochozoa</taxon>
        <taxon>Mollusca</taxon>
        <taxon>Bivalvia</taxon>
        <taxon>Autobranchia</taxon>
        <taxon>Pteriomorphia</taxon>
        <taxon>Ostreida</taxon>
        <taxon>Ostreoidea</taxon>
        <taxon>Ostreidae</taxon>
        <taxon>Crassostrea</taxon>
    </lineage>
</organism>
<name>A0A8B8ATB1_CRAVI</name>
<keyword evidence="2" id="KW-1185">Reference proteome</keyword>
<reference evidence="3" key="1">
    <citation type="submission" date="2025-08" db="UniProtKB">
        <authorList>
            <consortium name="RefSeq"/>
        </authorList>
    </citation>
    <scope>IDENTIFICATION</scope>
    <source>
        <tissue evidence="3">Whole sample</tissue>
    </source>
</reference>
<dbReference type="RefSeq" id="XP_022294321.1">
    <property type="nucleotide sequence ID" value="XM_022438613.1"/>
</dbReference>